<organism evidence="2 3">
    <name type="scientific">Celeribacter arenosi</name>
    <dbReference type="NCBI Taxonomy" id="792649"/>
    <lineage>
        <taxon>Bacteria</taxon>
        <taxon>Pseudomonadati</taxon>
        <taxon>Pseudomonadota</taxon>
        <taxon>Alphaproteobacteria</taxon>
        <taxon>Rhodobacterales</taxon>
        <taxon>Roseobacteraceae</taxon>
        <taxon>Celeribacter</taxon>
    </lineage>
</organism>
<dbReference type="Proteomes" id="UP001399917">
    <property type="component" value="Unassembled WGS sequence"/>
</dbReference>
<comment type="caution">
    <text evidence="2">The sequence shown here is derived from an EMBL/GenBank/DDBJ whole genome shotgun (WGS) entry which is preliminary data.</text>
</comment>
<protein>
    <recommendedName>
        <fullName evidence="4">NADH dehydrogenase subunit E</fullName>
    </recommendedName>
</protein>
<dbReference type="EMBL" id="BAABDF010000007">
    <property type="protein sequence ID" value="GAA3871043.1"/>
    <property type="molecule type" value="Genomic_DNA"/>
</dbReference>
<keyword evidence="3" id="KW-1185">Reference proteome</keyword>
<keyword evidence="1" id="KW-0732">Signal</keyword>
<dbReference type="Pfam" id="PF17267">
    <property type="entry name" value="DUF5333"/>
    <property type="match status" value="1"/>
</dbReference>
<evidence type="ECO:0000313" key="2">
    <source>
        <dbReference type="EMBL" id="GAA3871043.1"/>
    </source>
</evidence>
<feature type="chain" id="PRO_5047122264" description="NADH dehydrogenase subunit E" evidence="1">
    <location>
        <begin position="22"/>
        <end position="132"/>
    </location>
</feature>
<feature type="signal peptide" evidence="1">
    <location>
        <begin position="1"/>
        <end position="21"/>
    </location>
</feature>
<proteinExistence type="predicted"/>
<accession>A0ABP7KAI0</accession>
<sequence length="132" mass="14415">MKFVKPLILSLFLASPAAALAPLHDVKEIDDQMMAIAIAIEVSDKCGSIAPRTLKGLGFLWSLKDKASKMGYSDDEIRNYIDSDAEQARMREKAYAYARNAGFDPTKVSGLCALGKSEIEKGSLIGSFLRLK</sequence>
<gene>
    <name evidence="2" type="ORF">GCM10022404_21220</name>
</gene>
<evidence type="ECO:0008006" key="4">
    <source>
        <dbReference type="Google" id="ProtNLM"/>
    </source>
</evidence>
<evidence type="ECO:0000256" key="1">
    <source>
        <dbReference type="SAM" id="SignalP"/>
    </source>
</evidence>
<dbReference type="InterPro" id="IPR020349">
    <property type="entry name" value="Uncharacterised_14.7kDa"/>
</dbReference>
<name>A0ABP7KAI0_9RHOB</name>
<evidence type="ECO:0000313" key="3">
    <source>
        <dbReference type="Proteomes" id="UP001399917"/>
    </source>
</evidence>
<dbReference type="RefSeq" id="WP_344847090.1">
    <property type="nucleotide sequence ID" value="NZ_BAABDF010000007.1"/>
</dbReference>
<reference evidence="3" key="1">
    <citation type="journal article" date="2019" name="Int. J. Syst. Evol. Microbiol.">
        <title>The Global Catalogue of Microorganisms (GCM) 10K type strain sequencing project: providing services to taxonomists for standard genome sequencing and annotation.</title>
        <authorList>
            <consortium name="The Broad Institute Genomics Platform"/>
            <consortium name="The Broad Institute Genome Sequencing Center for Infectious Disease"/>
            <person name="Wu L."/>
            <person name="Ma J."/>
        </authorList>
    </citation>
    <scope>NUCLEOTIDE SEQUENCE [LARGE SCALE GENOMIC DNA]</scope>
    <source>
        <strain evidence="3">JCM 17190</strain>
    </source>
</reference>